<name>A6G8P9_9BACT</name>
<evidence type="ECO:0000313" key="10">
    <source>
        <dbReference type="EMBL" id="EDM77709.1"/>
    </source>
</evidence>
<evidence type="ECO:0000256" key="2">
    <source>
        <dbReference type="ARBA" id="ARBA00004760"/>
    </source>
</evidence>
<keyword evidence="4" id="KW-0328">Glycosyltransferase</keyword>
<dbReference type="GO" id="GO:0016020">
    <property type="term" value="C:membrane"/>
    <property type="evidence" value="ECO:0007669"/>
    <property type="project" value="UniProtKB-SubCell"/>
</dbReference>
<dbReference type="Pfam" id="PF13506">
    <property type="entry name" value="Glyco_transf_21"/>
    <property type="match status" value="1"/>
</dbReference>
<keyword evidence="5 10" id="KW-0808">Transferase</keyword>
<accession>A6G8P9</accession>
<feature type="transmembrane region" description="Helical" evidence="9">
    <location>
        <begin position="301"/>
        <end position="324"/>
    </location>
</feature>
<feature type="transmembrane region" description="Helical" evidence="9">
    <location>
        <begin position="330"/>
        <end position="347"/>
    </location>
</feature>
<protein>
    <submittedName>
        <fullName evidence="10">Ceramide glucosyltransferase, putative</fullName>
    </submittedName>
</protein>
<reference evidence="10 11" key="1">
    <citation type="submission" date="2007-06" db="EMBL/GenBank/DDBJ databases">
        <authorList>
            <person name="Shimkets L."/>
            <person name="Ferriera S."/>
            <person name="Johnson J."/>
            <person name="Kravitz S."/>
            <person name="Beeson K."/>
            <person name="Sutton G."/>
            <person name="Rogers Y.-H."/>
            <person name="Friedman R."/>
            <person name="Frazier M."/>
            <person name="Venter J.C."/>
        </authorList>
    </citation>
    <scope>NUCLEOTIDE SEQUENCE [LARGE SCALE GENOMIC DNA]</scope>
    <source>
        <strain evidence="10 11">SIR-1</strain>
    </source>
</reference>
<dbReference type="AlphaFoldDB" id="A6G8P9"/>
<evidence type="ECO:0000256" key="6">
    <source>
        <dbReference type="ARBA" id="ARBA00022692"/>
    </source>
</evidence>
<dbReference type="GO" id="GO:0006679">
    <property type="term" value="P:glucosylceramide biosynthetic process"/>
    <property type="evidence" value="ECO:0007669"/>
    <property type="project" value="TreeGrafter"/>
</dbReference>
<dbReference type="SUPFAM" id="SSF53448">
    <property type="entry name" value="Nucleotide-diphospho-sugar transferases"/>
    <property type="match status" value="1"/>
</dbReference>
<proteinExistence type="predicted"/>
<comment type="subcellular location">
    <subcellularLocation>
        <location evidence="1">Membrane</location>
        <topology evidence="1">Multi-pass membrane protein</topology>
    </subcellularLocation>
</comment>
<evidence type="ECO:0000256" key="7">
    <source>
        <dbReference type="ARBA" id="ARBA00022989"/>
    </source>
</evidence>
<evidence type="ECO:0000313" key="11">
    <source>
        <dbReference type="Proteomes" id="UP000005801"/>
    </source>
</evidence>
<keyword evidence="11" id="KW-1185">Reference proteome</keyword>
<evidence type="ECO:0000256" key="3">
    <source>
        <dbReference type="ARBA" id="ARBA00004991"/>
    </source>
</evidence>
<dbReference type="Proteomes" id="UP000005801">
    <property type="component" value="Unassembled WGS sequence"/>
</dbReference>
<dbReference type="Gene3D" id="3.90.550.10">
    <property type="entry name" value="Spore Coat Polysaccharide Biosynthesis Protein SpsA, Chain A"/>
    <property type="match status" value="1"/>
</dbReference>
<keyword evidence="8 9" id="KW-0472">Membrane</keyword>
<dbReference type="STRING" id="391625.PPSIR1_38631"/>
<dbReference type="PANTHER" id="PTHR12726">
    <property type="entry name" value="CERAMIDE GLUCOSYLTRANSFERASE"/>
    <property type="match status" value="1"/>
</dbReference>
<dbReference type="EMBL" id="ABCS01000041">
    <property type="protein sequence ID" value="EDM77709.1"/>
    <property type="molecule type" value="Genomic_DNA"/>
</dbReference>
<dbReference type="GO" id="GO:0008120">
    <property type="term" value="F:ceramide glucosyltransferase activity"/>
    <property type="evidence" value="ECO:0007669"/>
    <property type="project" value="TreeGrafter"/>
</dbReference>
<dbReference type="InterPro" id="IPR025993">
    <property type="entry name" value="Ceramide_glucosylTrfase"/>
</dbReference>
<sequence>MPGLTTAAAYGALGWAGFLAWLAVGAVWRRWQLQRRFASARAAPATEHDAHLTELRVLIMRPCAGVDHDLLANLLSVAEVDSRTQWRVVMTVDDPADLARPVILEAIPKLRAMGVDAHTFIPPQTGPNRKASMLAAIMASEQGREAEVLINVDSNVDLRGYDLDGLIAPLLGPRRGDGRVGASWAPWSERRTQAGVGPRASEAVLGGSLAAFPLLCGIDPGGLVGKLWAVRREALDAVGDFDELTDYLGEDFEMARRLRAAGWSIAVAPVLARARGGDPPFRAVVGRFARWMLVVRGQRPLLLATYPLLFFATPLILALAAVGALAQPTLAGLAVALAVFARALITISARRWSGRGEGLAGALAWIRDAFLSDLVLALAWVRALSSRTIDWRGHLLRVDREGRLHALKK</sequence>
<dbReference type="OrthoDB" id="5519822at2"/>
<dbReference type="eggNOG" id="COG1215">
    <property type="taxonomic scope" value="Bacteria"/>
</dbReference>
<evidence type="ECO:0000256" key="8">
    <source>
        <dbReference type="ARBA" id="ARBA00023136"/>
    </source>
</evidence>
<evidence type="ECO:0000256" key="4">
    <source>
        <dbReference type="ARBA" id="ARBA00022676"/>
    </source>
</evidence>
<dbReference type="InterPro" id="IPR029044">
    <property type="entry name" value="Nucleotide-diphossugar_trans"/>
</dbReference>
<comment type="pathway">
    <text evidence="3">Sphingolipid metabolism.</text>
</comment>
<keyword evidence="7 9" id="KW-1133">Transmembrane helix</keyword>
<gene>
    <name evidence="10" type="ORF">PPSIR1_38631</name>
</gene>
<evidence type="ECO:0000256" key="9">
    <source>
        <dbReference type="SAM" id="Phobius"/>
    </source>
</evidence>
<organism evidence="10 11">
    <name type="scientific">Plesiocystis pacifica SIR-1</name>
    <dbReference type="NCBI Taxonomy" id="391625"/>
    <lineage>
        <taxon>Bacteria</taxon>
        <taxon>Pseudomonadati</taxon>
        <taxon>Myxococcota</taxon>
        <taxon>Polyangia</taxon>
        <taxon>Nannocystales</taxon>
        <taxon>Nannocystaceae</taxon>
        <taxon>Plesiocystis</taxon>
    </lineage>
</organism>
<dbReference type="PANTHER" id="PTHR12726:SF0">
    <property type="entry name" value="CERAMIDE GLUCOSYLTRANSFERASE"/>
    <property type="match status" value="1"/>
</dbReference>
<comment type="pathway">
    <text evidence="2">Lipid metabolism; sphingolipid metabolism.</text>
</comment>
<dbReference type="RefSeq" id="WP_006973094.1">
    <property type="nucleotide sequence ID" value="NZ_ABCS01000041.1"/>
</dbReference>
<evidence type="ECO:0000256" key="5">
    <source>
        <dbReference type="ARBA" id="ARBA00022679"/>
    </source>
</evidence>
<comment type="caution">
    <text evidence="10">The sequence shown here is derived from an EMBL/GenBank/DDBJ whole genome shotgun (WGS) entry which is preliminary data.</text>
</comment>
<feature type="transmembrane region" description="Helical" evidence="9">
    <location>
        <begin position="6"/>
        <end position="28"/>
    </location>
</feature>
<keyword evidence="6 9" id="KW-0812">Transmembrane</keyword>
<evidence type="ECO:0000256" key="1">
    <source>
        <dbReference type="ARBA" id="ARBA00004141"/>
    </source>
</evidence>